<name>A0A8J2R7R6_9NEOP</name>
<keyword evidence="3" id="KW-1185">Reference proteome</keyword>
<feature type="region of interest" description="Disordered" evidence="1">
    <location>
        <begin position="1"/>
        <end position="25"/>
    </location>
</feature>
<evidence type="ECO:0000313" key="2">
    <source>
        <dbReference type="EMBL" id="CAG9585026.1"/>
    </source>
</evidence>
<feature type="compositionally biased region" description="Polar residues" evidence="1">
    <location>
        <begin position="13"/>
        <end position="22"/>
    </location>
</feature>
<sequence>MTSPAPDVHRSIQRSNGTQNVAKKNARTICKTKKRLQEQNITHVSESGDGASGCFSERYLHIRTRSGRATHRRVRSECAMTLASHRRVAASRARVARAACAV</sequence>
<dbReference type="Proteomes" id="UP000789524">
    <property type="component" value="Unassembled WGS sequence"/>
</dbReference>
<gene>
    <name evidence="2" type="ORF">DCHRY22_LOCUS15519</name>
</gene>
<dbReference type="AlphaFoldDB" id="A0A8J2R7R6"/>
<dbReference type="EMBL" id="CAKASE010000083">
    <property type="protein sequence ID" value="CAG9585026.1"/>
    <property type="molecule type" value="Genomic_DNA"/>
</dbReference>
<evidence type="ECO:0000256" key="1">
    <source>
        <dbReference type="SAM" id="MobiDB-lite"/>
    </source>
</evidence>
<proteinExistence type="predicted"/>
<organism evidence="2 3">
    <name type="scientific">Danaus chrysippus</name>
    <name type="common">African queen</name>
    <dbReference type="NCBI Taxonomy" id="151541"/>
    <lineage>
        <taxon>Eukaryota</taxon>
        <taxon>Metazoa</taxon>
        <taxon>Ecdysozoa</taxon>
        <taxon>Arthropoda</taxon>
        <taxon>Hexapoda</taxon>
        <taxon>Insecta</taxon>
        <taxon>Pterygota</taxon>
        <taxon>Neoptera</taxon>
        <taxon>Endopterygota</taxon>
        <taxon>Lepidoptera</taxon>
        <taxon>Glossata</taxon>
        <taxon>Ditrysia</taxon>
        <taxon>Papilionoidea</taxon>
        <taxon>Nymphalidae</taxon>
        <taxon>Danainae</taxon>
        <taxon>Danaini</taxon>
        <taxon>Danaina</taxon>
        <taxon>Danaus</taxon>
        <taxon>Anosia</taxon>
    </lineage>
</organism>
<reference evidence="2" key="1">
    <citation type="submission" date="2021-09" db="EMBL/GenBank/DDBJ databases">
        <authorList>
            <person name="Martin H S."/>
        </authorList>
    </citation>
    <scope>NUCLEOTIDE SEQUENCE</scope>
</reference>
<protein>
    <submittedName>
        <fullName evidence="2">(African queen) hypothetical protein</fullName>
    </submittedName>
</protein>
<accession>A0A8J2R7R6</accession>
<comment type="caution">
    <text evidence="2">The sequence shown here is derived from an EMBL/GenBank/DDBJ whole genome shotgun (WGS) entry which is preliminary data.</text>
</comment>
<evidence type="ECO:0000313" key="3">
    <source>
        <dbReference type="Proteomes" id="UP000789524"/>
    </source>
</evidence>